<comment type="caution">
    <text evidence="1">The sequence shown here is derived from an EMBL/GenBank/DDBJ whole genome shotgun (WGS) entry which is preliminary data.</text>
</comment>
<evidence type="ECO:0000313" key="2">
    <source>
        <dbReference type="Proteomes" id="UP000032483"/>
    </source>
</evidence>
<dbReference type="GeneID" id="42856429"/>
<protein>
    <submittedName>
        <fullName evidence="1">Uncharacterized protein</fullName>
    </submittedName>
</protein>
<name>A0A0D8J354_9FIRM</name>
<dbReference type="AlphaFoldDB" id="A0A0D8J354"/>
<proteinExistence type="predicted"/>
<organism evidence="1 2">
    <name type="scientific">Ruthenibacterium lactatiformans</name>
    <dbReference type="NCBI Taxonomy" id="1550024"/>
    <lineage>
        <taxon>Bacteria</taxon>
        <taxon>Bacillati</taxon>
        <taxon>Bacillota</taxon>
        <taxon>Clostridia</taxon>
        <taxon>Eubacteriales</taxon>
        <taxon>Oscillospiraceae</taxon>
        <taxon>Ruthenibacterium</taxon>
    </lineage>
</organism>
<reference evidence="1" key="1">
    <citation type="submission" date="2015-02" db="EMBL/GenBank/DDBJ databases">
        <title>A novel member of the family Ruminococcaceae isolated from human feces.</title>
        <authorList>
            <person name="Shkoporov A.N."/>
            <person name="Chaplin A.V."/>
            <person name="Motuzova O.V."/>
            <person name="Kafarskaia L.I."/>
            <person name="Khokhlova E.V."/>
            <person name="Efimov B.A."/>
        </authorList>
    </citation>
    <scope>NUCLEOTIDE SEQUENCE [LARGE SCALE GENOMIC DNA]</scope>
    <source>
        <strain evidence="1">585-1</strain>
    </source>
</reference>
<dbReference type="EMBL" id="JXXK01000008">
    <property type="protein sequence ID" value="KJF40208.1"/>
    <property type="molecule type" value="Genomic_DNA"/>
</dbReference>
<accession>A0A0D8J354</accession>
<evidence type="ECO:0000313" key="1">
    <source>
        <dbReference type="EMBL" id="KJF40208.1"/>
    </source>
</evidence>
<dbReference type="RefSeq" id="WP_050005063.1">
    <property type="nucleotide sequence ID" value="NZ_JXXK01000008.1"/>
</dbReference>
<keyword evidence="2" id="KW-1185">Reference proteome</keyword>
<dbReference type="Proteomes" id="UP000032483">
    <property type="component" value="Unassembled WGS sequence"/>
</dbReference>
<sequence length="177" mass="20908">MIVSKENQRLYLRSCDYNMARMMSALASLVKEHGGRVKPTRQAFISDRNCKDTEPIKVTHTSYISFVLNDVYYYYQVDDNPFFPFYYIKTPIKNGKYSMDAALEETKKGWLIDSFWGQHCSESNIRCAAEFVFNELSKARMSTVIRDFKRTKVPNLYDDGWHWEKVYKPERIGTIDF</sequence>
<gene>
    <name evidence="1" type="ORF">TQ39_07350</name>
</gene>